<dbReference type="Proteomes" id="UP000250079">
    <property type="component" value="Chromosome"/>
</dbReference>
<dbReference type="KEGG" id="gai:IMCC3135_04575"/>
<accession>A0A2Z2NMS2</accession>
<evidence type="ECO:0000256" key="2">
    <source>
        <dbReference type="SAM" id="Phobius"/>
    </source>
</evidence>
<keyword evidence="2" id="KW-1133">Transmembrane helix</keyword>
<proteinExistence type="predicted"/>
<dbReference type="Pfam" id="PF01554">
    <property type="entry name" value="MatE"/>
    <property type="match status" value="2"/>
</dbReference>
<evidence type="ECO:0000313" key="3">
    <source>
        <dbReference type="EMBL" id="ASJ71028.1"/>
    </source>
</evidence>
<dbReference type="RefSeq" id="WP_157735759.1">
    <property type="nucleotide sequence ID" value="NZ_CP018632.1"/>
</dbReference>
<protein>
    <submittedName>
        <fullName evidence="3">Multidrug resistance protein NorM</fullName>
    </submittedName>
</protein>
<dbReference type="CDD" id="cd13131">
    <property type="entry name" value="MATE_NorM_like"/>
    <property type="match status" value="1"/>
</dbReference>
<feature type="transmembrane region" description="Helical" evidence="2">
    <location>
        <begin position="293"/>
        <end position="314"/>
    </location>
</feature>
<reference evidence="3 4" key="1">
    <citation type="submission" date="2016-12" db="EMBL/GenBank/DDBJ databases">
        <authorList>
            <person name="Song W.-J."/>
            <person name="Kurnit D.M."/>
        </authorList>
    </citation>
    <scope>NUCLEOTIDE SEQUENCE [LARGE SCALE GENOMIC DNA]</scope>
    <source>
        <strain evidence="3 4">IMCC3135</strain>
    </source>
</reference>
<feature type="transmembrane region" description="Helical" evidence="2">
    <location>
        <begin position="145"/>
        <end position="165"/>
    </location>
</feature>
<keyword evidence="2" id="KW-0472">Membrane</keyword>
<keyword evidence="2" id="KW-0812">Transmembrane</keyword>
<feature type="transmembrane region" description="Helical" evidence="2">
    <location>
        <begin position="433"/>
        <end position="451"/>
    </location>
</feature>
<dbReference type="GO" id="GO:0005886">
    <property type="term" value="C:plasma membrane"/>
    <property type="evidence" value="ECO:0007669"/>
    <property type="project" value="TreeGrafter"/>
</dbReference>
<dbReference type="AlphaFoldDB" id="A0A2Z2NMS2"/>
<evidence type="ECO:0000313" key="4">
    <source>
        <dbReference type="Proteomes" id="UP000250079"/>
    </source>
</evidence>
<dbReference type="PANTHER" id="PTHR43298:SF2">
    <property type="entry name" value="FMN_FAD EXPORTER YEEO-RELATED"/>
    <property type="match status" value="1"/>
</dbReference>
<feature type="transmembrane region" description="Helical" evidence="2">
    <location>
        <begin position="177"/>
        <end position="201"/>
    </location>
</feature>
<dbReference type="InterPro" id="IPR002528">
    <property type="entry name" value="MATE_fam"/>
</dbReference>
<dbReference type="EMBL" id="CP018632">
    <property type="protein sequence ID" value="ASJ71028.1"/>
    <property type="molecule type" value="Genomic_DNA"/>
</dbReference>
<dbReference type="GO" id="GO:0042910">
    <property type="term" value="F:xenobiotic transmembrane transporter activity"/>
    <property type="evidence" value="ECO:0007669"/>
    <property type="project" value="InterPro"/>
</dbReference>
<organism evidence="3 4">
    <name type="scientific">Granulosicoccus antarcticus IMCC3135</name>
    <dbReference type="NCBI Taxonomy" id="1192854"/>
    <lineage>
        <taxon>Bacteria</taxon>
        <taxon>Pseudomonadati</taxon>
        <taxon>Pseudomonadota</taxon>
        <taxon>Gammaproteobacteria</taxon>
        <taxon>Chromatiales</taxon>
        <taxon>Granulosicoccaceae</taxon>
        <taxon>Granulosicoccus</taxon>
    </lineage>
</organism>
<dbReference type="GO" id="GO:0015297">
    <property type="term" value="F:antiporter activity"/>
    <property type="evidence" value="ECO:0007669"/>
    <property type="project" value="InterPro"/>
</dbReference>
<dbReference type="NCBIfam" id="TIGR00797">
    <property type="entry name" value="matE"/>
    <property type="match status" value="1"/>
</dbReference>
<feature type="transmembrane region" description="Helical" evidence="2">
    <location>
        <begin position="335"/>
        <end position="355"/>
    </location>
</feature>
<keyword evidence="4" id="KW-1185">Reference proteome</keyword>
<feature type="transmembrane region" description="Helical" evidence="2">
    <location>
        <begin position="367"/>
        <end position="384"/>
    </location>
</feature>
<keyword evidence="1" id="KW-0813">Transport</keyword>
<feature type="transmembrane region" description="Helical" evidence="2">
    <location>
        <begin position="111"/>
        <end position="133"/>
    </location>
</feature>
<dbReference type="OrthoDB" id="9780160at2"/>
<evidence type="ECO:0000256" key="1">
    <source>
        <dbReference type="ARBA" id="ARBA00022448"/>
    </source>
</evidence>
<feature type="transmembrane region" description="Helical" evidence="2">
    <location>
        <begin position="207"/>
        <end position="230"/>
    </location>
</feature>
<gene>
    <name evidence="3" type="primary">norM</name>
    <name evidence="3" type="ORF">IMCC3135_04575</name>
</gene>
<dbReference type="PANTHER" id="PTHR43298">
    <property type="entry name" value="MULTIDRUG RESISTANCE PROTEIN NORM-RELATED"/>
    <property type="match status" value="1"/>
</dbReference>
<sequence>MSVPDPLQNPGVGLFNWWSNAALRADLRRTLRLGLPLIGAQLLQIGNGLIDAIVAGRIGRGELAAGGIGGSLWFVVSLACIGLMAGLSPTLSRLIGDRRRAFVGAVFRQGLWLGLVTGLFALVVLLLVAANVHRFPFEPELPPLIRQYLVGASWSLPFFALVMAARNVCEATNLTRPVLLVTFMGLLVNVVASMGLGLGLWGLPELGLFGIGLATTLVNISMALALLLLLRGKRFARFELFARFDKPDWSQIGPMLSLSIPIFLGMLFEAGLFVATSVQMGMIGLVEAGAHQIAISATAFCFMLPLGMSFALTARIGRVAGLGRVAPVQLRIASGAVLTIGMAVMTASILILFRYQIASVYSADVELQHFAASLLILSAIFQLSDASQIMLIGALRGLHDTRVPMLINAFSYWVIAFGFGVFCAHVLELGAYGLWYGLITGLTVASLLLGLRLRNRLKLLAASGS</sequence>
<name>A0A2Z2NMS2_9GAMM</name>
<feature type="transmembrane region" description="Helical" evidence="2">
    <location>
        <begin position="72"/>
        <end position="91"/>
    </location>
</feature>
<dbReference type="InterPro" id="IPR050222">
    <property type="entry name" value="MATE_MdtK"/>
</dbReference>
<feature type="transmembrane region" description="Helical" evidence="2">
    <location>
        <begin position="251"/>
        <end position="273"/>
    </location>
</feature>
<feature type="transmembrane region" description="Helical" evidence="2">
    <location>
        <begin position="405"/>
        <end position="427"/>
    </location>
</feature>